<keyword evidence="2" id="KW-0732">Signal</keyword>
<dbReference type="Pfam" id="PF00048">
    <property type="entry name" value="IL8"/>
    <property type="match status" value="1"/>
</dbReference>
<dbReference type="AlphaFoldDB" id="A0A3B4TCL2"/>
<dbReference type="GO" id="GO:0005615">
    <property type="term" value="C:extracellular space"/>
    <property type="evidence" value="ECO:0007669"/>
    <property type="project" value="UniProtKB-KW"/>
</dbReference>
<dbReference type="SMART" id="SM00199">
    <property type="entry name" value="SCY"/>
    <property type="match status" value="1"/>
</dbReference>
<evidence type="ECO:0000313" key="4">
    <source>
        <dbReference type="Ensembl" id="ENSSDUP00000003874.1"/>
    </source>
</evidence>
<protein>
    <recommendedName>
        <fullName evidence="3">Chemokine interleukin-8-like domain-containing protein</fullName>
    </recommendedName>
</protein>
<dbReference type="SUPFAM" id="SSF54117">
    <property type="entry name" value="Interleukin 8-like chemokines"/>
    <property type="match status" value="1"/>
</dbReference>
<keyword evidence="1" id="KW-0202">Cytokine</keyword>
<accession>A0A3B4TCL2</accession>
<dbReference type="InterPro" id="IPR036048">
    <property type="entry name" value="Interleukin_8-like_sf"/>
</dbReference>
<evidence type="ECO:0000256" key="2">
    <source>
        <dbReference type="SAM" id="SignalP"/>
    </source>
</evidence>
<sequence>MRTLSFTVGLLLLLTVHHCTAMPRGLNEMSPGSCCFKLFPRRIPKAHIISIIKTHNRCSKKAYVTCVLVPGVLVCSQPSVKWARRHSAGSVSMFPQPYIPLLYPFRTLCIHVPRRLHIYPPQRSFL</sequence>
<organism evidence="4 5">
    <name type="scientific">Seriola dumerili</name>
    <name type="common">Greater amberjack</name>
    <name type="synonym">Caranx dumerili</name>
    <dbReference type="NCBI Taxonomy" id="41447"/>
    <lineage>
        <taxon>Eukaryota</taxon>
        <taxon>Metazoa</taxon>
        <taxon>Chordata</taxon>
        <taxon>Craniata</taxon>
        <taxon>Vertebrata</taxon>
        <taxon>Euteleostomi</taxon>
        <taxon>Actinopterygii</taxon>
        <taxon>Neopterygii</taxon>
        <taxon>Teleostei</taxon>
        <taxon>Neoteleostei</taxon>
        <taxon>Acanthomorphata</taxon>
        <taxon>Carangaria</taxon>
        <taxon>Carangiformes</taxon>
        <taxon>Carangidae</taxon>
        <taxon>Seriola</taxon>
    </lineage>
</organism>
<dbReference type="GeneTree" id="ENSGT01150000287191"/>
<dbReference type="Gene3D" id="2.40.50.40">
    <property type="match status" value="1"/>
</dbReference>
<dbReference type="InterPro" id="IPR001811">
    <property type="entry name" value="Chemokine_IL8-like_dom"/>
</dbReference>
<evidence type="ECO:0000259" key="3">
    <source>
        <dbReference type="SMART" id="SM00199"/>
    </source>
</evidence>
<evidence type="ECO:0000256" key="1">
    <source>
        <dbReference type="ARBA" id="ARBA00022514"/>
    </source>
</evidence>
<feature type="domain" description="Chemokine interleukin-8-like" evidence="3">
    <location>
        <begin position="31"/>
        <end position="90"/>
    </location>
</feature>
<dbReference type="Proteomes" id="UP000261420">
    <property type="component" value="Unplaced"/>
</dbReference>
<dbReference type="GO" id="GO:0006955">
    <property type="term" value="P:immune response"/>
    <property type="evidence" value="ECO:0007669"/>
    <property type="project" value="InterPro"/>
</dbReference>
<dbReference type="Ensembl" id="ENSSDUT00000003957.1">
    <property type="protein sequence ID" value="ENSSDUP00000003874.1"/>
    <property type="gene ID" value="ENSSDUG00000002925.1"/>
</dbReference>
<dbReference type="GO" id="GO:0008009">
    <property type="term" value="F:chemokine activity"/>
    <property type="evidence" value="ECO:0007669"/>
    <property type="project" value="InterPro"/>
</dbReference>
<feature type="chain" id="PRO_5017395250" description="Chemokine interleukin-8-like domain-containing protein" evidence="2">
    <location>
        <begin position="22"/>
        <end position="126"/>
    </location>
</feature>
<name>A0A3B4TCL2_SERDU</name>
<dbReference type="OMA" id="MNQKWAI"/>
<keyword evidence="5" id="KW-1185">Reference proteome</keyword>
<feature type="signal peptide" evidence="2">
    <location>
        <begin position="1"/>
        <end position="21"/>
    </location>
</feature>
<dbReference type="STRING" id="41447.ENSSDUP00000003874"/>
<reference evidence="4" key="2">
    <citation type="submission" date="2025-09" db="UniProtKB">
        <authorList>
            <consortium name="Ensembl"/>
        </authorList>
    </citation>
    <scope>IDENTIFICATION</scope>
</reference>
<evidence type="ECO:0000313" key="5">
    <source>
        <dbReference type="Proteomes" id="UP000261420"/>
    </source>
</evidence>
<reference evidence="4" key="1">
    <citation type="submission" date="2025-08" db="UniProtKB">
        <authorList>
            <consortium name="Ensembl"/>
        </authorList>
    </citation>
    <scope>IDENTIFICATION</scope>
</reference>
<proteinExistence type="predicted"/>